<accession>A0A1Q3A7R0</accession>
<feature type="transmembrane region" description="Helical" evidence="7">
    <location>
        <begin position="149"/>
        <end position="168"/>
    </location>
</feature>
<comment type="similarity">
    <text evidence="2">Belongs to the SLC43A transporter (TC 2.A.1.44) family.</text>
</comment>
<evidence type="ECO:0000256" key="7">
    <source>
        <dbReference type="SAM" id="Phobius"/>
    </source>
</evidence>
<feature type="transmembrane region" description="Helical" evidence="7">
    <location>
        <begin position="180"/>
        <end position="202"/>
    </location>
</feature>
<dbReference type="Gene3D" id="1.20.1250.20">
    <property type="entry name" value="MFS general substrate transporter like domains"/>
    <property type="match status" value="1"/>
</dbReference>
<dbReference type="GO" id="GO:0022857">
    <property type="term" value="F:transmembrane transporter activity"/>
    <property type="evidence" value="ECO:0007669"/>
    <property type="project" value="InterPro"/>
</dbReference>
<evidence type="ECO:0000256" key="4">
    <source>
        <dbReference type="ARBA" id="ARBA00022692"/>
    </source>
</evidence>
<keyword evidence="6 7" id="KW-0472">Membrane</keyword>
<dbReference type="InterPro" id="IPR036259">
    <property type="entry name" value="MFS_trans_sf"/>
</dbReference>
<evidence type="ECO:0000256" key="5">
    <source>
        <dbReference type="ARBA" id="ARBA00022989"/>
    </source>
</evidence>
<dbReference type="InterPro" id="IPR052599">
    <property type="entry name" value="SLC43A_AATransporter"/>
</dbReference>
<evidence type="ECO:0000313" key="9">
    <source>
        <dbReference type="Proteomes" id="UP000187013"/>
    </source>
</evidence>
<evidence type="ECO:0000256" key="2">
    <source>
        <dbReference type="ARBA" id="ARBA00006595"/>
    </source>
</evidence>
<feature type="transmembrane region" description="Helical" evidence="7">
    <location>
        <begin position="370"/>
        <end position="389"/>
    </location>
</feature>
<evidence type="ECO:0008006" key="10">
    <source>
        <dbReference type="Google" id="ProtNLM"/>
    </source>
</evidence>
<comment type="caution">
    <text evidence="8">The sequence shown here is derived from an EMBL/GenBank/DDBJ whole genome shotgun (WGS) entry which is preliminary data.</text>
</comment>
<feature type="transmembrane region" description="Helical" evidence="7">
    <location>
        <begin position="62"/>
        <end position="82"/>
    </location>
</feature>
<protein>
    <recommendedName>
        <fullName evidence="10">Protein FMP42</fullName>
    </recommendedName>
</protein>
<sequence length="499" mass="55892">MSSKTLKVVQIGCASVWCLLCAGIIFGFAAFKAVLVAEDVYGEYCPADSARPCTKQDLKLNFIFTLAAGVTNVAALPVGWVLDHYGPRISGIVGSFWIAVGAAMYIWAQQLTHIVDPYLIGYSMFAIGGPFVFISSFQLANTFPRKSGFILSLITGTFDCSSALFLFYRLGYQHSSKDWHLSRFFGIYMIVPLFILLSQLTVMPHDSYKTQGNIEKLSVEHLDENGRLLEGDNLSEFCADDDERRSLLNEEALDRNEGLRTNRRRRKSVVELYVESKLEEKSGGMFGILHDKSIKEQISNPMFYLMVVFTTICMLRINYYVATIRSQEEYLLGDHELALRLNSIFDVLLPLGGVVAIPLTGAILDHMKTFDILITLFTSSVVVGFLGLIPKSFTLHLIGILILVVYRPFVYTVISDYTAKVFGFDTFGTVYGLLISISGMFNMVQSILDRLTHTTFKMNPTPLNSILVLITVVSGLALLWDVRRQLRLRAQGKVDQEDN</sequence>
<keyword evidence="3" id="KW-0813">Transport</keyword>
<organism evidence="8 9">
    <name type="scientific">Zygosaccharomyces rouxii</name>
    <dbReference type="NCBI Taxonomy" id="4956"/>
    <lineage>
        <taxon>Eukaryota</taxon>
        <taxon>Fungi</taxon>
        <taxon>Dikarya</taxon>
        <taxon>Ascomycota</taxon>
        <taxon>Saccharomycotina</taxon>
        <taxon>Saccharomycetes</taxon>
        <taxon>Saccharomycetales</taxon>
        <taxon>Saccharomycetaceae</taxon>
        <taxon>Zygosaccharomyces</taxon>
    </lineage>
</organism>
<feature type="transmembrane region" description="Helical" evidence="7">
    <location>
        <begin position="302"/>
        <end position="321"/>
    </location>
</feature>
<evidence type="ECO:0000256" key="3">
    <source>
        <dbReference type="ARBA" id="ARBA00022448"/>
    </source>
</evidence>
<proteinExistence type="inferred from homology"/>
<feature type="transmembrane region" description="Helical" evidence="7">
    <location>
        <begin position="12"/>
        <end position="31"/>
    </location>
</feature>
<comment type="subcellular location">
    <subcellularLocation>
        <location evidence="1">Membrane</location>
        <topology evidence="1">Multi-pass membrane protein</topology>
    </subcellularLocation>
</comment>
<feature type="transmembrane region" description="Helical" evidence="7">
    <location>
        <begin position="89"/>
        <end position="107"/>
    </location>
</feature>
<dbReference type="Proteomes" id="UP000187013">
    <property type="component" value="Unassembled WGS sequence"/>
</dbReference>
<dbReference type="AlphaFoldDB" id="A0A1Q3A7R0"/>
<keyword evidence="4 7" id="KW-0812">Transmembrane</keyword>
<dbReference type="OrthoDB" id="330047at2759"/>
<dbReference type="GO" id="GO:0000329">
    <property type="term" value="C:fungal-type vacuole membrane"/>
    <property type="evidence" value="ECO:0007669"/>
    <property type="project" value="TreeGrafter"/>
</dbReference>
<feature type="transmembrane region" description="Helical" evidence="7">
    <location>
        <begin position="421"/>
        <end position="441"/>
    </location>
</feature>
<feature type="transmembrane region" description="Helical" evidence="7">
    <location>
        <begin position="119"/>
        <end position="137"/>
    </location>
</feature>
<feature type="transmembrane region" description="Helical" evidence="7">
    <location>
        <begin position="461"/>
        <end position="480"/>
    </location>
</feature>
<dbReference type="PANTHER" id="PTHR20772">
    <property type="entry name" value="PROTEIN FMP42"/>
    <property type="match status" value="1"/>
</dbReference>
<dbReference type="PANTHER" id="PTHR20772:SF2">
    <property type="entry name" value="PROTEIN FMP42"/>
    <property type="match status" value="1"/>
</dbReference>
<evidence type="ECO:0000256" key="6">
    <source>
        <dbReference type="ARBA" id="ARBA00023136"/>
    </source>
</evidence>
<reference evidence="8 9" key="1">
    <citation type="submission" date="2016-08" db="EMBL/GenBank/DDBJ databases">
        <title>Draft genome sequence of allopolyploid Zygosaccharomyces rouxii.</title>
        <authorList>
            <person name="Watanabe J."/>
            <person name="Uehara K."/>
            <person name="Mogi Y."/>
            <person name="Tsukioka Y."/>
        </authorList>
    </citation>
    <scope>NUCLEOTIDE SEQUENCE [LARGE SCALE GENOMIC DNA]</scope>
    <source>
        <strain evidence="8 9">NBRC 110957</strain>
    </source>
</reference>
<gene>
    <name evidence="8" type="ORF">ZYGR_0AF01680</name>
</gene>
<dbReference type="SUPFAM" id="SSF103473">
    <property type="entry name" value="MFS general substrate transporter"/>
    <property type="match status" value="1"/>
</dbReference>
<feature type="transmembrane region" description="Helical" evidence="7">
    <location>
        <begin position="395"/>
        <end position="414"/>
    </location>
</feature>
<name>A0A1Q3A7R0_ZYGRO</name>
<feature type="transmembrane region" description="Helical" evidence="7">
    <location>
        <begin position="341"/>
        <end position="363"/>
    </location>
</feature>
<dbReference type="EMBL" id="BDGX01000032">
    <property type="protein sequence ID" value="GAV51697.1"/>
    <property type="molecule type" value="Genomic_DNA"/>
</dbReference>
<keyword evidence="5 7" id="KW-1133">Transmembrane helix</keyword>
<evidence type="ECO:0000256" key="1">
    <source>
        <dbReference type="ARBA" id="ARBA00004141"/>
    </source>
</evidence>
<dbReference type="InterPro" id="IPR011701">
    <property type="entry name" value="MFS"/>
</dbReference>
<dbReference type="Pfam" id="PF07690">
    <property type="entry name" value="MFS_1"/>
    <property type="match status" value="1"/>
</dbReference>
<evidence type="ECO:0000313" key="8">
    <source>
        <dbReference type="EMBL" id="GAV51697.1"/>
    </source>
</evidence>